<reference evidence="3 4" key="1">
    <citation type="journal article" date="2012" name="J. Bacteriol.">
        <title>Genome sequence of Sphingobium indicum B90A, a hexachlorocyclohexane-degrading bacterium.</title>
        <authorList>
            <person name="Anand S."/>
            <person name="Sangwan N."/>
            <person name="Lata P."/>
            <person name="Kaur J."/>
            <person name="Dua A."/>
            <person name="Singh A.K."/>
            <person name="Verma M."/>
            <person name="Kaur J."/>
            <person name="Khurana J.P."/>
            <person name="Khurana P."/>
            <person name="Mathur S."/>
            <person name="Lal R."/>
        </authorList>
    </citation>
    <scope>NUCLEOTIDE SEQUENCE [LARGE SCALE GENOMIC DNA]</scope>
    <source>
        <strain evidence="4">DSM 16412 / CCM 7286 / MTCC 6364 / B90A</strain>
    </source>
</reference>
<keyword evidence="2" id="KW-0564">Palmitate</keyword>
<dbReference type="RefSeq" id="WP_037509263.1">
    <property type="nucleotide sequence ID" value="NZ_CP013070.1"/>
</dbReference>
<dbReference type="PANTHER" id="PTHR30203">
    <property type="entry name" value="OUTER MEMBRANE CATION EFFLUX PROTEIN"/>
    <property type="match status" value="1"/>
</dbReference>
<organism evidence="3 4">
    <name type="scientific">Sphingobium indicum (strain DSM 16412 / CCM 7286 / MTCC 6364 / B90A)</name>
    <dbReference type="NCBI Taxonomy" id="861109"/>
    <lineage>
        <taxon>Bacteria</taxon>
        <taxon>Pseudomonadati</taxon>
        <taxon>Pseudomonadota</taxon>
        <taxon>Alphaproteobacteria</taxon>
        <taxon>Sphingomonadales</taxon>
        <taxon>Sphingomonadaceae</taxon>
        <taxon>Sphingobium</taxon>
    </lineage>
</organism>
<keyword evidence="2" id="KW-0812">Transmembrane</keyword>
<dbReference type="GO" id="GO:0005886">
    <property type="term" value="C:plasma membrane"/>
    <property type="evidence" value="ECO:0007669"/>
    <property type="project" value="UniProtKB-SubCell"/>
</dbReference>
<dbReference type="Proteomes" id="UP000004550">
    <property type="component" value="Chromosome"/>
</dbReference>
<dbReference type="Gene3D" id="2.20.200.10">
    <property type="entry name" value="Outer membrane efflux proteins (OEP)"/>
    <property type="match status" value="1"/>
</dbReference>
<dbReference type="KEGG" id="sinb:SIDU_10980"/>
<keyword evidence="2" id="KW-0449">Lipoprotein</keyword>
<evidence type="ECO:0000313" key="4">
    <source>
        <dbReference type="Proteomes" id="UP000004550"/>
    </source>
</evidence>
<keyword evidence="2" id="KW-1134">Transmembrane beta strand</keyword>
<sequence length="465" mass="48934">MTTNRSLAALIGLALLGGCAAGTEYRRPALPLPAAFHNAPLIVEPGGRPWWRDFADPMLDGLVARGLKGGFDVEAAMARVDQARAAAGSARAARMPSGSLDGSAVRTRQSLRAGLGQIADYVPDFDRTQDSFELVGGASWELDLAGGLKRGREAAVAELEAAVADSQAVRLTVAAEIGDAYILLRSAQRRRSIAVDQAAAAQKLENIVRARFVHGAAARFELDQSRASTAAISAGIAEFDQAAQAQLARLAVLAGGLPDSVVQALERPEPVPVAGFAAMGLPADLMRRRPDLVAAERRVAAGHARLGVALAEYYPKFTLSGLLGFQGNDAGRLFSGPASVVQGGLGLRWRLFDFGRVDAEVARAKGAEREAIAQFRNAALRAAEDVERAVVAWRTAREREAVHAEEVRAATAACDALDRAYRAGHVSLAELVEAQRRVLQAADALALAQGDAARATVAGWRAFGG</sequence>
<dbReference type="InterPro" id="IPR003423">
    <property type="entry name" value="OMP_efflux"/>
</dbReference>
<evidence type="ECO:0000256" key="2">
    <source>
        <dbReference type="RuleBase" id="RU362097"/>
    </source>
</evidence>
<gene>
    <name evidence="3" type="ORF">SIDU_10980</name>
</gene>
<dbReference type="PROSITE" id="PS51257">
    <property type="entry name" value="PROKAR_LIPOPROTEIN"/>
    <property type="match status" value="1"/>
</dbReference>
<proteinExistence type="inferred from homology"/>
<keyword evidence="2" id="KW-0472">Membrane</keyword>
<evidence type="ECO:0000313" key="3">
    <source>
        <dbReference type="EMBL" id="APL94989.1"/>
    </source>
</evidence>
<dbReference type="GO" id="GO:0015562">
    <property type="term" value="F:efflux transmembrane transporter activity"/>
    <property type="evidence" value="ECO:0007669"/>
    <property type="project" value="InterPro"/>
</dbReference>
<dbReference type="Gene3D" id="1.20.1600.10">
    <property type="entry name" value="Outer membrane efflux proteins (OEP)"/>
    <property type="match status" value="1"/>
</dbReference>
<dbReference type="AlphaFoldDB" id="A0A1L5BQ38"/>
<dbReference type="NCBIfam" id="TIGR01845">
    <property type="entry name" value="outer_NodT"/>
    <property type="match status" value="1"/>
</dbReference>
<dbReference type="SUPFAM" id="SSF56954">
    <property type="entry name" value="Outer membrane efflux proteins (OEP)"/>
    <property type="match status" value="1"/>
</dbReference>
<dbReference type="Pfam" id="PF02321">
    <property type="entry name" value="OEP"/>
    <property type="match status" value="2"/>
</dbReference>
<protein>
    <submittedName>
        <fullName evidence="3">Transporter</fullName>
    </submittedName>
</protein>
<evidence type="ECO:0000256" key="1">
    <source>
        <dbReference type="ARBA" id="ARBA00007613"/>
    </source>
</evidence>
<comment type="similarity">
    <text evidence="1 2">Belongs to the outer membrane factor (OMF) (TC 1.B.17) family.</text>
</comment>
<comment type="subcellular location">
    <subcellularLocation>
        <location evidence="2">Cell membrane</location>
        <topology evidence="2">Lipid-anchor</topology>
    </subcellularLocation>
</comment>
<dbReference type="EMBL" id="CP013070">
    <property type="protein sequence ID" value="APL94989.1"/>
    <property type="molecule type" value="Genomic_DNA"/>
</dbReference>
<name>A0A1L5BQ38_SPHIB</name>
<accession>A0A1L5BQ38</accession>
<dbReference type="PANTHER" id="PTHR30203:SF25">
    <property type="entry name" value="OUTER MEMBRANE PROTEIN-RELATED"/>
    <property type="match status" value="1"/>
</dbReference>
<dbReference type="InterPro" id="IPR010131">
    <property type="entry name" value="MdtP/NodT-like"/>
</dbReference>